<evidence type="ECO:0000313" key="2">
    <source>
        <dbReference type="EMBL" id="QTE52861.1"/>
    </source>
</evidence>
<name>A0AAE6JH17_9SPHI</name>
<dbReference type="EMBL" id="CP071880">
    <property type="protein sequence ID" value="QTE52861.1"/>
    <property type="molecule type" value="Genomic_DNA"/>
</dbReference>
<dbReference type="EMBL" id="CP043451">
    <property type="protein sequence ID" value="QEM04637.1"/>
    <property type="molecule type" value="Genomic_DNA"/>
</dbReference>
<dbReference type="RefSeq" id="WP_112652113.1">
    <property type="nucleotide sequence ID" value="NZ_CP043451.1"/>
</dbReference>
<dbReference type="Proteomes" id="UP000663940">
    <property type="component" value="Chromosome"/>
</dbReference>
<keyword evidence="4" id="KW-1185">Reference proteome</keyword>
<reference evidence="2 4" key="2">
    <citation type="submission" date="2021-03" db="EMBL/GenBank/DDBJ databases">
        <title>Mucilaginibacter strains isolated from gold and copper mining confer multi heavy-metal resistance.</title>
        <authorList>
            <person name="Li Y."/>
        </authorList>
    </citation>
    <scope>NUCLEOTIDE SEQUENCE [LARGE SCALE GENOMIC DNA]</scope>
    <source>
        <strain evidence="2 4">P2-4</strain>
    </source>
</reference>
<sequence length="113" mass="13297">MLETVNFVNKFSFQQLIEIKINSLKGNKKGKAIYRSIKTKTMILKQEQQRIMTKRETIKLIGANLCNQLFEINGHFQYGRDERTFTTRCKDEDLKQQVNKVLEDLANGKRILM</sequence>
<dbReference type="AlphaFoldDB" id="A0AAE6JH17"/>
<proteinExistence type="predicted"/>
<protein>
    <submittedName>
        <fullName evidence="1">Uncharacterized protein</fullName>
    </submittedName>
</protein>
<evidence type="ECO:0000313" key="1">
    <source>
        <dbReference type="EMBL" id="QEM04637.1"/>
    </source>
</evidence>
<dbReference type="Proteomes" id="UP000250557">
    <property type="component" value="Chromosome"/>
</dbReference>
<gene>
    <name evidence="1" type="ORF">DIU31_014355</name>
    <name evidence="2" type="ORF">J3L21_13180</name>
</gene>
<accession>A0AAE6JH17</accession>
<evidence type="ECO:0000313" key="4">
    <source>
        <dbReference type="Proteomes" id="UP000663940"/>
    </source>
</evidence>
<reference evidence="1 3" key="1">
    <citation type="submission" date="2019-08" db="EMBL/GenBank/DDBJ databases">
        <title>Comparative genome analysis confer to the adaptation heavy metal polluted environment.</title>
        <authorList>
            <person name="Li Y."/>
        </authorList>
    </citation>
    <scope>NUCLEOTIDE SEQUENCE [LARGE SCALE GENOMIC DNA]</scope>
    <source>
        <strain evidence="1 3">P2</strain>
    </source>
</reference>
<evidence type="ECO:0000313" key="3">
    <source>
        <dbReference type="Proteomes" id="UP000250557"/>
    </source>
</evidence>
<organism evidence="1 3">
    <name type="scientific">Mucilaginibacter rubeus</name>
    <dbReference type="NCBI Taxonomy" id="2027860"/>
    <lineage>
        <taxon>Bacteria</taxon>
        <taxon>Pseudomonadati</taxon>
        <taxon>Bacteroidota</taxon>
        <taxon>Sphingobacteriia</taxon>
        <taxon>Sphingobacteriales</taxon>
        <taxon>Sphingobacteriaceae</taxon>
        <taxon>Mucilaginibacter</taxon>
    </lineage>
</organism>